<evidence type="ECO:0000313" key="2">
    <source>
        <dbReference type="Proteomes" id="UP000053660"/>
    </source>
</evidence>
<keyword evidence="2" id="KW-1185">Reference proteome</keyword>
<gene>
    <name evidence="1" type="ORF">OESDEN_08672</name>
</gene>
<proteinExistence type="predicted"/>
<accession>A0A0B1T1M0</accession>
<evidence type="ECO:0000313" key="1">
    <source>
        <dbReference type="EMBL" id="KHJ91463.1"/>
    </source>
</evidence>
<dbReference type="Proteomes" id="UP000053660">
    <property type="component" value="Unassembled WGS sequence"/>
</dbReference>
<dbReference type="EMBL" id="KN552046">
    <property type="protein sequence ID" value="KHJ91463.1"/>
    <property type="molecule type" value="Genomic_DNA"/>
</dbReference>
<sequence length="106" mass="11336">MAITYADGYEAPDKDINEYLKGWFDLEGDLRHDQHLDKEACKHAGKNDTTPPPGATLLQTPVGNGKGGARRLAELLGGPGTLILYFVNSTWGCCGNSGTLACLTIQ</sequence>
<protein>
    <submittedName>
        <fullName evidence="1">Uncharacterized protein</fullName>
    </submittedName>
</protein>
<dbReference type="AlphaFoldDB" id="A0A0B1T1M0"/>
<reference evidence="1 2" key="1">
    <citation type="submission" date="2014-03" db="EMBL/GenBank/DDBJ databases">
        <title>Draft genome of the hookworm Oesophagostomum dentatum.</title>
        <authorList>
            <person name="Mitreva M."/>
        </authorList>
    </citation>
    <scope>NUCLEOTIDE SEQUENCE [LARGE SCALE GENOMIC DNA]</scope>
    <source>
        <strain evidence="1 2">OD-Hann</strain>
    </source>
</reference>
<name>A0A0B1T1M0_OESDE</name>
<organism evidence="1 2">
    <name type="scientific">Oesophagostomum dentatum</name>
    <name type="common">Nodular worm</name>
    <dbReference type="NCBI Taxonomy" id="61180"/>
    <lineage>
        <taxon>Eukaryota</taxon>
        <taxon>Metazoa</taxon>
        <taxon>Ecdysozoa</taxon>
        <taxon>Nematoda</taxon>
        <taxon>Chromadorea</taxon>
        <taxon>Rhabditida</taxon>
        <taxon>Rhabditina</taxon>
        <taxon>Rhabditomorpha</taxon>
        <taxon>Strongyloidea</taxon>
        <taxon>Strongylidae</taxon>
        <taxon>Oesophagostomum</taxon>
    </lineage>
</organism>